<reference evidence="1" key="1">
    <citation type="submission" date="2018-05" db="EMBL/GenBank/DDBJ databases">
        <authorList>
            <person name="Lanie J.A."/>
            <person name="Ng W.-L."/>
            <person name="Kazmierczak K.M."/>
            <person name="Andrzejewski T.M."/>
            <person name="Davidsen T.M."/>
            <person name="Wayne K.J."/>
            <person name="Tettelin H."/>
            <person name="Glass J.I."/>
            <person name="Rusch D."/>
            <person name="Podicherti R."/>
            <person name="Tsui H.-C.T."/>
            <person name="Winkler M.E."/>
        </authorList>
    </citation>
    <scope>NUCLEOTIDE SEQUENCE</scope>
</reference>
<organism evidence="1">
    <name type="scientific">marine metagenome</name>
    <dbReference type="NCBI Taxonomy" id="408172"/>
    <lineage>
        <taxon>unclassified sequences</taxon>
        <taxon>metagenomes</taxon>
        <taxon>ecological metagenomes</taxon>
    </lineage>
</organism>
<feature type="non-terminal residue" evidence="1">
    <location>
        <position position="262"/>
    </location>
</feature>
<evidence type="ECO:0000313" key="1">
    <source>
        <dbReference type="EMBL" id="SVD50800.1"/>
    </source>
</evidence>
<accession>A0A382VWN5</accession>
<dbReference type="AlphaFoldDB" id="A0A382VWN5"/>
<sequence length="262" mass="31571">MKKVIRIIGMCFTFIKVSAATVGLDQDPYLSDNIVASVQNISISKLLDFKKISAAIHDEFDKARFYYIIAYEIDARLKQLDNKFYTHEKKYSRMINRYENELDLTNYYYTDDRPRFDYTYHVTEITDETIANDIHRIQAELARTQFIHVYKYYRKRLDNYKNYLTTLRELYACKVQENKDNKVEFYSNFPQMYQGIKLFHDAMDDAGKMNVRRDVLGRVLYIDWNEDGEEENMRRRNFEYFNDGNLAKLTDKINDKIVYESW</sequence>
<proteinExistence type="predicted"/>
<dbReference type="EMBL" id="UINC01155126">
    <property type="protein sequence ID" value="SVD50800.1"/>
    <property type="molecule type" value="Genomic_DNA"/>
</dbReference>
<gene>
    <name evidence="1" type="ORF">METZ01_LOCUS403654</name>
</gene>
<name>A0A382VWN5_9ZZZZ</name>
<protein>
    <submittedName>
        <fullName evidence="1">Uncharacterized protein</fullName>
    </submittedName>
</protein>